<proteinExistence type="predicted"/>
<gene>
    <name evidence="5" type="ORF">ACFP57_09415</name>
</gene>
<evidence type="ECO:0000313" key="6">
    <source>
        <dbReference type="Proteomes" id="UP001596266"/>
    </source>
</evidence>
<keyword evidence="2" id="KW-0238">DNA-binding</keyword>
<evidence type="ECO:0000313" key="5">
    <source>
        <dbReference type="EMBL" id="MFC6397194.1"/>
    </source>
</evidence>
<dbReference type="PANTHER" id="PTHR43537:SF5">
    <property type="entry name" value="UXU OPERON TRANSCRIPTIONAL REGULATOR"/>
    <property type="match status" value="1"/>
</dbReference>
<accession>A0ABW1X3Y3</accession>
<dbReference type="InterPro" id="IPR000524">
    <property type="entry name" value="Tscrpt_reg_HTH_GntR"/>
</dbReference>
<evidence type="ECO:0000259" key="4">
    <source>
        <dbReference type="PROSITE" id="PS50949"/>
    </source>
</evidence>
<keyword evidence="3" id="KW-0804">Transcription</keyword>
<dbReference type="InterPro" id="IPR011711">
    <property type="entry name" value="GntR_C"/>
</dbReference>
<dbReference type="SUPFAM" id="SSF48008">
    <property type="entry name" value="GntR ligand-binding domain-like"/>
    <property type="match status" value="1"/>
</dbReference>
<name>A0ABW1X3Y3_9ACTN</name>
<dbReference type="InterPro" id="IPR036390">
    <property type="entry name" value="WH_DNA-bd_sf"/>
</dbReference>
<comment type="caution">
    <text evidence="5">The sequence shown here is derived from an EMBL/GenBank/DDBJ whole genome shotgun (WGS) entry which is preliminary data.</text>
</comment>
<dbReference type="SMART" id="SM00345">
    <property type="entry name" value="HTH_GNTR"/>
    <property type="match status" value="1"/>
</dbReference>
<dbReference type="RefSeq" id="WP_343884608.1">
    <property type="nucleotide sequence ID" value="NZ_BAAAKI010000003.1"/>
</dbReference>
<evidence type="ECO:0000256" key="3">
    <source>
        <dbReference type="ARBA" id="ARBA00023163"/>
    </source>
</evidence>
<feature type="domain" description="HTH gntR-type" evidence="4">
    <location>
        <begin position="38"/>
        <end position="108"/>
    </location>
</feature>
<dbReference type="CDD" id="cd07377">
    <property type="entry name" value="WHTH_GntR"/>
    <property type="match status" value="1"/>
</dbReference>
<dbReference type="Gene3D" id="1.20.120.530">
    <property type="entry name" value="GntR ligand-binding domain-like"/>
    <property type="match status" value="1"/>
</dbReference>
<dbReference type="Pfam" id="PF00392">
    <property type="entry name" value="GntR"/>
    <property type="match status" value="1"/>
</dbReference>
<dbReference type="PROSITE" id="PS50949">
    <property type="entry name" value="HTH_GNTR"/>
    <property type="match status" value="1"/>
</dbReference>
<dbReference type="InterPro" id="IPR036388">
    <property type="entry name" value="WH-like_DNA-bd_sf"/>
</dbReference>
<dbReference type="PANTHER" id="PTHR43537">
    <property type="entry name" value="TRANSCRIPTIONAL REGULATOR, GNTR FAMILY"/>
    <property type="match status" value="1"/>
</dbReference>
<dbReference type="Pfam" id="PF07729">
    <property type="entry name" value="FCD"/>
    <property type="match status" value="1"/>
</dbReference>
<keyword evidence="1" id="KW-0805">Transcription regulation</keyword>
<dbReference type="SUPFAM" id="SSF46785">
    <property type="entry name" value="Winged helix' DNA-binding domain"/>
    <property type="match status" value="1"/>
</dbReference>
<evidence type="ECO:0000256" key="2">
    <source>
        <dbReference type="ARBA" id="ARBA00023125"/>
    </source>
</evidence>
<reference evidence="6" key="1">
    <citation type="journal article" date="2019" name="Int. J. Syst. Evol. Microbiol.">
        <title>The Global Catalogue of Microorganisms (GCM) 10K type strain sequencing project: providing services to taxonomists for standard genome sequencing and annotation.</title>
        <authorList>
            <consortium name="The Broad Institute Genomics Platform"/>
            <consortium name="The Broad Institute Genome Sequencing Center for Infectious Disease"/>
            <person name="Wu L."/>
            <person name="Ma J."/>
        </authorList>
    </citation>
    <scope>NUCLEOTIDE SEQUENCE [LARGE SCALE GENOMIC DNA]</scope>
    <source>
        <strain evidence="6">CGMCC 1.15277</strain>
    </source>
</reference>
<protein>
    <submittedName>
        <fullName evidence="5">FadR/GntR family transcriptional regulator</fullName>
    </submittedName>
</protein>
<evidence type="ECO:0000256" key="1">
    <source>
        <dbReference type="ARBA" id="ARBA00023015"/>
    </source>
</evidence>
<dbReference type="InterPro" id="IPR008920">
    <property type="entry name" value="TF_FadR/GntR_C"/>
</dbReference>
<sequence length="268" mass="28924">MRWRGVKAFRPRRKWGGGQVAGGGLGHHEEGMSVQTDRGGFEVALQHIRSGILDGTYRRDDRLPPERELAAQLDIGRGAVREAIRVLQAQGVLVSMTGPGNGTIVQPAHIEALGQVLELHLALASINFTDVSETRAALERAAMASAARVRAAAPLAQAVSLQERMRSELSPEAFNALDTQFHVALARSGDNQFLSDLAVAIRRAVHSPILDAEHALPDWPNFQAILVAEHQQMLDAVIAGDPEAAAVAVERHVRNSYRALLHPGRAPA</sequence>
<organism evidence="5 6">
    <name type="scientific">Luteococcus sanguinis</name>
    <dbReference type="NCBI Taxonomy" id="174038"/>
    <lineage>
        <taxon>Bacteria</taxon>
        <taxon>Bacillati</taxon>
        <taxon>Actinomycetota</taxon>
        <taxon>Actinomycetes</taxon>
        <taxon>Propionibacteriales</taxon>
        <taxon>Propionibacteriaceae</taxon>
        <taxon>Luteococcus</taxon>
    </lineage>
</organism>
<dbReference type="PRINTS" id="PR00035">
    <property type="entry name" value="HTHGNTR"/>
</dbReference>
<dbReference type="Proteomes" id="UP001596266">
    <property type="component" value="Unassembled WGS sequence"/>
</dbReference>
<dbReference type="EMBL" id="JBHSUA010000018">
    <property type="protein sequence ID" value="MFC6397194.1"/>
    <property type="molecule type" value="Genomic_DNA"/>
</dbReference>
<dbReference type="Gene3D" id="1.10.10.10">
    <property type="entry name" value="Winged helix-like DNA-binding domain superfamily/Winged helix DNA-binding domain"/>
    <property type="match status" value="1"/>
</dbReference>
<dbReference type="SMART" id="SM00895">
    <property type="entry name" value="FCD"/>
    <property type="match status" value="1"/>
</dbReference>
<keyword evidence="6" id="KW-1185">Reference proteome</keyword>